<gene>
    <name evidence="1" type="ORF">GCM10023081_46790</name>
</gene>
<sequence length="116" mass="12461">MTIVYGAPGAYPTELDDFYVHTVTVHTLTSQGAWGDDYTPTAGVKCFIDDTRTLVRDGQGAEVISETNLTAPPYYASLFKPGSTVDLPSRTATVIKAGLADSGPLELPDHIEVWLT</sequence>
<dbReference type="EMBL" id="BAABEO010000045">
    <property type="protein sequence ID" value="GAA3705400.1"/>
    <property type="molecule type" value="Genomic_DNA"/>
</dbReference>
<reference evidence="2" key="1">
    <citation type="journal article" date="2019" name="Int. J. Syst. Evol. Microbiol.">
        <title>The Global Catalogue of Microorganisms (GCM) 10K type strain sequencing project: providing services to taxonomists for standard genome sequencing and annotation.</title>
        <authorList>
            <consortium name="The Broad Institute Genomics Platform"/>
            <consortium name="The Broad Institute Genome Sequencing Center for Infectious Disease"/>
            <person name="Wu L."/>
            <person name="Ma J."/>
        </authorList>
    </citation>
    <scope>NUCLEOTIDE SEQUENCE [LARGE SCALE GENOMIC DNA]</scope>
    <source>
        <strain evidence="2">JCM 30742</strain>
    </source>
</reference>
<evidence type="ECO:0000313" key="2">
    <source>
        <dbReference type="Proteomes" id="UP001500752"/>
    </source>
</evidence>
<dbReference type="Proteomes" id="UP001500752">
    <property type="component" value="Unassembled WGS sequence"/>
</dbReference>
<proteinExistence type="predicted"/>
<accession>A0ABP7DJS2</accession>
<comment type="caution">
    <text evidence="1">The sequence shown here is derived from an EMBL/GenBank/DDBJ whole genome shotgun (WGS) entry which is preliminary data.</text>
</comment>
<protein>
    <submittedName>
        <fullName evidence="1">Uncharacterized protein</fullName>
    </submittedName>
</protein>
<evidence type="ECO:0000313" key="1">
    <source>
        <dbReference type="EMBL" id="GAA3705400.1"/>
    </source>
</evidence>
<dbReference type="RefSeq" id="WP_345154840.1">
    <property type="nucleotide sequence ID" value="NZ_BAABEO010000045.1"/>
</dbReference>
<keyword evidence="2" id="KW-1185">Reference proteome</keyword>
<organism evidence="1 2">
    <name type="scientific">Arthrobacter ginkgonis</name>
    <dbReference type="NCBI Taxonomy" id="1630594"/>
    <lineage>
        <taxon>Bacteria</taxon>
        <taxon>Bacillati</taxon>
        <taxon>Actinomycetota</taxon>
        <taxon>Actinomycetes</taxon>
        <taxon>Micrococcales</taxon>
        <taxon>Micrococcaceae</taxon>
        <taxon>Arthrobacter</taxon>
    </lineage>
</organism>
<name>A0ABP7DJS2_9MICC</name>